<dbReference type="EMBL" id="JAEANY010000004">
    <property type="protein sequence ID" value="MBH5323320.1"/>
    <property type="molecule type" value="Genomic_DNA"/>
</dbReference>
<proteinExistence type="predicted"/>
<feature type="signal peptide" evidence="1">
    <location>
        <begin position="1"/>
        <end position="27"/>
    </location>
</feature>
<dbReference type="RefSeq" id="WP_197922063.1">
    <property type="nucleotide sequence ID" value="NZ_CAWPTA010000009.1"/>
</dbReference>
<sequence length="319" mass="34945">MNTTFRAFLAPAVAASLIACSAPVATAQESAFEEITLPAAPDPDEPRQGRVPQIYELLYERAAEDARAMGDEEPIPYAMQVGYQAESYLVGAISPGGGVFYVAPFLGPYPSGNIDPWERAIVEDGQVRFDACRFEIIPDSLPGNRRFAKVGEITSLWPDPLTCELQEEAGEPADLPENAQPYDDGYEMRAETGEPDGARAAIVVHPGNVHSRFNADAALDLYLDGREVAWSMALPIARWTSAVAELTDGTRIYLANPSQELARICIFEGVDWATFRSFAGGADHPLRSWCDAGLSEHRAEYMQRLMEDPPPRIVAEPLR</sequence>
<feature type="chain" id="PRO_5046187637" evidence="1">
    <location>
        <begin position="28"/>
        <end position="319"/>
    </location>
</feature>
<organism evidence="2 3">
    <name type="scientific">Aurantiacibacter sediminis</name>
    <dbReference type="NCBI Taxonomy" id="2793064"/>
    <lineage>
        <taxon>Bacteria</taxon>
        <taxon>Pseudomonadati</taxon>
        <taxon>Pseudomonadota</taxon>
        <taxon>Alphaproteobacteria</taxon>
        <taxon>Sphingomonadales</taxon>
        <taxon>Erythrobacteraceae</taxon>
        <taxon>Aurantiacibacter</taxon>
    </lineage>
</organism>
<evidence type="ECO:0000313" key="2">
    <source>
        <dbReference type="EMBL" id="MBH5323320.1"/>
    </source>
</evidence>
<evidence type="ECO:0000256" key="1">
    <source>
        <dbReference type="SAM" id="SignalP"/>
    </source>
</evidence>
<keyword evidence="3" id="KW-1185">Reference proteome</keyword>
<reference evidence="2 3" key="1">
    <citation type="submission" date="2020-11" db="EMBL/GenBank/DDBJ databases">
        <title>Erythrobacter sediminis sp. nov., a marine bacterium from a tidal flat of Garorim Bay.</title>
        <authorList>
            <person name="Kim D."/>
            <person name="Yoo Y."/>
            <person name="Kim J.-J."/>
        </authorList>
    </citation>
    <scope>NUCLEOTIDE SEQUENCE [LARGE SCALE GENOMIC DNA]</scope>
    <source>
        <strain evidence="2 3">JGD-13</strain>
    </source>
</reference>
<accession>A0ABS0N6D2</accession>
<dbReference type="Proteomes" id="UP000602442">
    <property type="component" value="Unassembled WGS sequence"/>
</dbReference>
<gene>
    <name evidence="2" type="ORF">I5L03_12075</name>
</gene>
<dbReference type="PROSITE" id="PS51257">
    <property type="entry name" value="PROKAR_LIPOPROTEIN"/>
    <property type="match status" value="1"/>
</dbReference>
<comment type="caution">
    <text evidence="2">The sequence shown here is derived from an EMBL/GenBank/DDBJ whole genome shotgun (WGS) entry which is preliminary data.</text>
</comment>
<protein>
    <submittedName>
        <fullName evidence="2">Uncharacterized protein</fullName>
    </submittedName>
</protein>
<name>A0ABS0N6D2_9SPHN</name>
<keyword evidence="1" id="KW-0732">Signal</keyword>
<evidence type="ECO:0000313" key="3">
    <source>
        <dbReference type="Proteomes" id="UP000602442"/>
    </source>
</evidence>